<evidence type="ECO:0000313" key="3">
    <source>
        <dbReference type="EMBL" id="CAD2215648.1"/>
    </source>
</evidence>
<keyword evidence="2" id="KW-1133">Transmembrane helix</keyword>
<dbReference type="PANTHER" id="PTHR28112:SF1">
    <property type="entry name" value="SRP-INDEPENDENT TARGETING PROTEIN 3"/>
    <property type="match status" value="1"/>
</dbReference>
<proteinExistence type="predicted"/>
<keyword evidence="4" id="KW-1185">Reference proteome</keyword>
<dbReference type="EMBL" id="LR877149">
    <property type="protein sequence ID" value="CAD2215648.1"/>
    <property type="molecule type" value="Genomic_DNA"/>
</dbReference>
<feature type="compositionally biased region" description="Basic and acidic residues" evidence="1">
    <location>
        <begin position="178"/>
        <end position="192"/>
    </location>
</feature>
<evidence type="ECO:0000256" key="1">
    <source>
        <dbReference type="SAM" id="MobiDB-lite"/>
    </source>
</evidence>
<name>S9V995_9TRYP</name>
<organism evidence="3 4">
    <name type="scientific">Angomonas deanei</name>
    <dbReference type="NCBI Taxonomy" id="59799"/>
    <lineage>
        <taxon>Eukaryota</taxon>
        <taxon>Discoba</taxon>
        <taxon>Euglenozoa</taxon>
        <taxon>Kinetoplastea</taxon>
        <taxon>Metakinetoplastina</taxon>
        <taxon>Trypanosomatida</taxon>
        <taxon>Trypanosomatidae</taxon>
        <taxon>Strigomonadinae</taxon>
        <taxon>Angomonas</taxon>
    </lineage>
</organism>
<dbReference type="PANTHER" id="PTHR28112">
    <property type="entry name" value="SRP-INDEPENDENT TARGETING PROTEIN 3"/>
    <property type="match status" value="1"/>
</dbReference>
<reference evidence="3 4" key="1">
    <citation type="submission" date="2020-08" db="EMBL/GenBank/DDBJ databases">
        <authorList>
            <person name="Newling K."/>
            <person name="Davey J."/>
            <person name="Forrester S."/>
        </authorList>
    </citation>
    <scope>NUCLEOTIDE SEQUENCE [LARGE SCALE GENOMIC DNA]</scope>
    <source>
        <strain evidence="4">Crithidia deanei Carvalho (ATCC PRA-265)</strain>
    </source>
</reference>
<dbReference type="OrthoDB" id="18139at2759"/>
<sequence>MNLFLSFSILIFSWSIDNTDPAVQSIIRLLFFAVHAALLVVFVYIGVGIWRKGTKKMVTYRDPYTDEPTSMESWSYDAMKLRELSLTKVGLAVAISYVVSSRYGMFFPLLLQCIMNPKQVYDSELGRLYLRGQSEESHAELQRPWREQQYAPEWLTQMWKEGEKQSDNFLANNTVKGQVEKPVNDRTNRKKK</sequence>
<gene>
    <name evidence="3" type="ORF">ADEAN_000310300</name>
</gene>
<evidence type="ECO:0000256" key="2">
    <source>
        <dbReference type="SAM" id="Phobius"/>
    </source>
</evidence>
<keyword evidence="2" id="KW-0472">Membrane</keyword>
<evidence type="ECO:0000313" key="4">
    <source>
        <dbReference type="Proteomes" id="UP000515908"/>
    </source>
</evidence>
<dbReference type="VEuPathDB" id="TriTrypDB:ADEAN_000310300"/>
<feature type="transmembrane region" description="Helical" evidence="2">
    <location>
        <begin position="25"/>
        <end position="47"/>
    </location>
</feature>
<protein>
    <submittedName>
        <fullName evidence="3">Phosphate transport (Pho88), putative</fullName>
    </submittedName>
</protein>
<dbReference type="Pfam" id="PF10032">
    <property type="entry name" value="Pho88"/>
    <property type="match status" value="1"/>
</dbReference>
<dbReference type="AlphaFoldDB" id="S9V995"/>
<accession>S9V995</accession>
<keyword evidence="2" id="KW-0812">Transmembrane</keyword>
<dbReference type="InterPro" id="IPR012098">
    <property type="entry name" value="SND3_fun"/>
</dbReference>
<dbReference type="GO" id="GO:0005739">
    <property type="term" value="C:mitochondrion"/>
    <property type="evidence" value="ECO:0007669"/>
    <property type="project" value="TreeGrafter"/>
</dbReference>
<dbReference type="Proteomes" id="UP000515908">
    <property type="component" value="Chromosome 05"/>
</dbReference>
<dbReference type="GO" id="GO:0045047">
    <property type="term" value="P:protein targeting to ER"/>
    <property type="evidence" value="ECO:0007669"/>
    <property type="project" value="InterPro"/>
</dbReference>
<feature type="region of interest" description="Disordered" evidence="1">
    <location>
        <begin position="169"/>
        <end position="192"/>
    </location>
</feature>
<dbReference type="GO" id="GO:0005783">
    <property type="term" value="C:endoplasmic reticulum"/>
    <property type="evidence" value="ECO:0007669"/>
    <property type="project" value="InterPro"/>
</dbReference>